<sequence>MHIKDKVKEVAGKILFELTIVSAGILLALAVNSWYQGYQQRLQADNLLKKVEFEINNNLKSLQQVSATFASSIAQTNGYLSTLSAGKSTEFDYELRILDVDFAVWKFSQHRAELDQLPVELLIDISESYRALEKAESLTNELAFSKMEQIAADMDGKEEAVLKKLLIELKQVQFHLNVAQGKMQKSIQVINQYHEA</sequence>
<reference evidence="2 3" key="1">
    <citation type="submission" date="2022-02" db="EMBL/GenBank/DDBJ databases">
        <title>The genome sequence of Shewanella sp. 3B26.</title>
        <authorList>
            <person name="Du J."/>
        </authorList>
    </citation>
    <scope>NUCLEOTIDE SEQUENCE [LARGE SCALE GENOMIC DNA]</scope>
    <source>
        <strain evidence="2 3">3B26</strain>
    </source>
</reference>
<gene>
    <name evidence="2" type="ORF">MJ923_19220</name>
</gene>
<name>A0AAJ1BKN0_9GAMM</name>
<keyword evidence="1" id="KW-0472">Membrane</keyword>
<evidence type="ECO:0000313" key="2">
    <source>
        <dbReference type="EMBL" id="MCH4296442.1"/>
    </source>
</evidence>
<keyword evidence="3" id="KW-1185">Reference proteome</keyword>
<keyword evidence="1" id="KW-0812">Transmembrane</keyword>
<dbReference type="RefSeq" id="WP_126166720.1">
    <property type="nucleotide sequence ID" value="NZ_JAKUDL010000010.1"/>
</dbReference>
<evidence type="ECO:0000256" key="1">
    <source>
        <dbReference type="SAM" id="Phobius"/>
    </source>
</evidence>
<accession>A0AAJ1BKN0</accession>
<dbReference type="Proteomes" id="UP001297581">
    <property type="component" value="Unassembled WGS sequence"/>
</dbReference>
<dbReference type="AlphaFoldDB" id="A0AAJ1BKN0"/>
<organism evidence="2 3">
    <name type="scientific">Shewanella zhuhaiensis</name>
    <dbReference type="NCBI Taxonomy" id="2919576"/>
    <lineage>
        <taxon>Bacteria</taxon>
        <taxon>Pseudomonadati</taxon>
        <taxon>Pseudomonadota</taxon>
        <taxon>Gammaproteobacteria</taxon>
        <taxon>Alteromonadales</taxon>
        <taxon>Shewanellaceae</taxon>
        <taxon>Shewanella</taxon>
    </lineage>
</organism>
<feature type="transmembrane region" description="Helical" evidence="1">
    <location>
        <begin position="14"/>
        <end position="35"/>
    </location>
</feature>
<evidence type="ECO:0000313" key="3">
    <source>
        <dbReference type="Proteomes" id="UP001297581"/>
    </source>
</evidence>
<proteinExistence type="predicted"/>
<comment type="caution">
    <text evidence="2">The sequence shown here is derived from an EMBL/GenBank/DDBJ whole genome shotgun (WGS) entry which is preliminary data.</text>
</comment>
<keyword evidence="1" id="KW-1133">Transmembrane helix</keyword>
<dbReference type="EMBL" id="JAKUDL010000010">
    <property type="protein sequence ID" value="MCH4296442.1"/>
    <property type="molecule type" value="Genomic_DNA"/>
</dbReference>
<protein>
    <submittedName>
        <fullName evidence="2">Uncharacterized protein</fullName>
    </submittedName>
</protein>